<proteinExistence type="predicted"/>
<dbReference type="Proteomes" id="UP001054821">
    <property type="component" value="Chromosome 4"/>
</dbReference>
<comment type="caution">
    <text evidence="1">The sequence shown here is derived from an EMBL/GenBank/DDBJ whole genome shotgun (WGS) entry which is preliminary data.</text>
</comment>
<protein>
    <submittedName>
        <fullName evidence="1">Uncharacterized protein</fullName>
    </submittedName>
</protein>
<organism evidence="1 2">
    <name type="scientific">Prunus dulcis</name>
    <name type="common">Almond</name>
    <name type="synonym">Amygdalus dulcis</name>
    <dbReference type="NCBI Taxonomy" id="3755"/>
    <lineage>
        <taxon>Eukaryota</taxon>
        <taxon>Viridiplantae</taxon>
        <taxon>Streptophyta</taxon>
        <taxon>Embryophyta</taxon>
        <taxon>Tracheophyta</taxon>
        <taxon>Spermatophyta</taxon>
        <taxon>Magnoliopsida</taxon>
        <taxon>eudicotyledons</taxon>
        <taxon>Gunneridae</taxon>
        <taxon>Pentapetalae</taxon>
        <taxon>rosids</taxon>
        <taxon>fabids</taxon>
        <taxon>Rosales</taxon>
        <taxon>Rosaceae</taxon>
        <taxon>Amygdaloideae</taxon>
        <taxon>Amygdaleae</taxon>
        <taxon>Prunus</taxon>
    </lineage>
</organism>
<keyword evidence="2" id="KW-1185">Reference proteome</keyword>
<sequence length="93" mass="9980">MVDQTRKKGALDKEGRSRGLRGCLQDSTRGFICGFACKGPSGLSVLGTEFAAIREGLQTMFAYEYTSFILASNSQKTMSMLKGMVDGGVMLGI</sequence>
<reference evidence="1 2" key="1">
    <citation type="journal article" date="2022" name="G3 (Bethesda)">
        <title>Whole-genome sequence and methylome profiling of the almond [Prunus dulcis (Mill.) D.A. Webb] cultivar 'Nonpareil'.</title>
        <authorList>
            <person name="D'Amico-Willman K.M."/>
            <person name="Ouma W.Z."/>
            <person name="Meulia T."/>
            <person name="Sideli G.M."/>
            <person name="Gradziel T.M."/>
            <person name="Fresnedo-Ramirez J."/>
        </authorList>
    </citation>
    <scope>NUCLEOTIDE SEQUENCE [LARGE SCALE GENOMIC DNA]</scope>
    <source>
        <strain evidence="1">Clone GOH B32 T37-40</strain>
    </source>
</reference>
<gene>
    <name evidence="1" type="ORF">L3X38_025521</name>
</gene>
<dbReference type="EMBL" id="JAJFAZ020000004">
    <property type="protein sequence ID" value="KAI5335388.1"/>
    <property type="molecule type" value="Genomic_DNA"/>
</dbReference>
<evidence type="ECO:0000313" key="1">
    <source>
        <dbReference type="EMBL" id="KAI5335388.1"/>
    </source>
</evidence>
<accession>A0AAD4W212</accession>
<evidence type="ECO:0000313" key="2">
    <source>
        <dbReference type="Proteomes" id="UP001054821"/>
    </source>
</evidence>
<name>A0AAD4W212_PRUDU</name>
<dbReference type="AlphaFoldDB" id="A0AAD4W212"/>